<feature type="domain" description="IstB-like ATP-binding" evidence="1">
    <location>
        <begin position="72"/>
        <end position="229"/>
    </location>
</feature>
<dbReference type="GO" id="GO:0006260">
    <property type="term" value="P:DNA replication"/>
    <property type="evidence" value="ECO:0007669"/>
    <property type="project" value="TreeGrafter"/>
</dbReference>
<reference evidence="2 3" key="1">
    <citation type="submission" date="2019-01" db="EMBL/GenBank/DDBJ databases">
        <title>Draft genomes of a novel of Aminipila strains.</title>
        <authorList>
            <person name="Ma S."/>
        </authorList>
    </citation>
    <scope>NUCLEOTIDE SEQUENCE [LARGE SCALE GENOMIC DNA]</scope>
    <source>
        <strain evidence="3">JN-39</strain>
    </source>
</reference>
<dbReference type="Proteomes" id="UP000287601">
    <property type="component" value="Chromosome"/>
</dbReference>
<name>A0A410PX27_9FIRM</name>
<organism evidence="2 3">
    <name type="scientific">Aminipila luticellarii</name>
    <dbReference type="NCBI Taxonomy" id="2507160"/>
    <lineage>
        <taxon>Bacteria</taxon>
        <taxon>Bacillati</taxon>
        <taxon>Bacillota</taxon>
        <taxon>Clostridia</taxon>
        <taxon>Peptostreptococcales</taxon>
        <taxon>Anaerovoracaceae</taxon>
        <taxon>Aminipila</taxon>
    </lineage>
</organism>
<keyword evidence="3" id="KW-1185">Reference proteome</keyword>
<proteinExistence type="predicted"/>
<dbReference type="KEGG" id="amij:EQM06_09690"/>
<sequence>MEMEIKSLQNLREIHKPMEITYEQRLQRFVDKFNEEEGDLTDYDCRKCRNKGVVAIIEDGIEKHRDCECMAIRKSLRLIKKSGLGHLLKMCTFESYDAEEPWQQQIKEKAQVFIKSKNKVFFIGGQVGAGKTHICTAIVGKFLQTSKAARYMMWRDVSTRLKAVVTTDEYSKQLDDFKRVEILYIDDLFKTEQGKFPTAADVNIAFELLNYRYNNELITIISSEKTVDEILEIDEACGSRIVQRAGEFCFNISKDTSKNMRLKGGLKK</sequence>
<evidence type="ECO:0000313" key="3">
    <source>
        <dbReference type="Proteomes" id="UP000287601"/>
    </source>
</evidence>
<dbReference type="SUPFAM" id="SSF52540">
    <property type="entry name" value="P-loop containing nucleoside triphosphate hydrolases"/>
    <property type="match status" value="1"/>
</dbReference>
<dbReference type="EMBL" id="CP035281">
    <property type="protein sequence ID" value="QAT43465.1"/>
    <property type="molecule type" value="Genomic_DNA"/>
</dbReference>
<dbReference type="OrthoDB" id="1655960at2"/>
<accession>A0A410PX27</accession>
<protein>
    <recommendedName>
        <fullName evidence="1">IstB-like ATP-binding domain-containing protein</fullName>
    </recommendedName>
</protein>
<dbReference type="Gene3D" id="3.40.50.300">
    <property type="entry name" value="P-loop containing nucleotide triphosphate hydrolases"/>
    <property type="match status" value="1"/>
</dbReference>
<gene>
    <name evidence="2" type="ORF">EQM06_09690</name>
</gene>
<dbReference type="InterPro" id="IPR027417">
    <property type="entry name" value="P-loop_NTPase"/>
</dbReference>
<dbReference type="AlphaFoldDB" id="A0A410PX27"/>
<evidence type="ECO:0000259" key="1">
    <source>
        <dbReference type="Pfam" id="PF01695"/>
    </source>
</evidence>
<dbReference type="GO" id="GO:0005524">
    <property type="term" value="F:ATP binding"/>
    <property type="evidence" value="ECO:0007669"/>
    <property type="project" value="InterPro"/>
</dbReference>
<dbReference type="PANTHER" id="PTHR30050:SF10">
    <property type="entry name" value="PHAGE-LIKE ELEMENT PBSX PROTEIN XKDC"/>
    <property type="match status" value="1"/>
</dbReference>
<dbReference type="InterPro" id="IPR002611">
    <property type="entry name" value="IstB_ATP-bd"/>
</dbReference>
<evidence type="ECO:0000313" key="2">
    <source>
        <dbReference type="EMBL" id="QAT43465.1"/>
    </source>
</evidence>
<dbReference type="Pfam" id="PF01695">
    <property type="entry name" value="IstB_IS21"/>
    <property type="match status" value="1"/>
</dbReference>
<dbReference type="PANTHER" id="PTHR30050">
    <property type="entry name" value="CHROMOSOMAL REPLICATION INITIATOR PROTEIN DNAA"/>
    <property type="match status" value="1"/>
</dbReference>